<dbReference type="CDD" id="cd00146">
    <property type="entry name" value="PKD"/>
    <property type="match status" value="2"/>
</dbReference>
<gene>
    <name evidence="8" type="ORF">P8625_02360</name>
</gene>
<feature type="domain" description="PKD" evidence="7">
    <location>
        <begin position="55"/>
        <end position="106"/>
    </location>
</feature>
<feature type="signal peptide" evidence="6">
    <location>
        <begin position="1"/>
        <end position="16"/>
    </location>
</feature>
<evidence type="ECO:0000313" key="8">
    <source>
        <dbReference type="EMBL" id="WGH76032.1"/>
    </source>
</evidence>
<proteinExistence type="predicted"/>
<organism evidence="8 9">
    <name type="scientific">Tenacibaculum tangerinum</name>
    <dbReference type="NCBI Taxonomy" id="3038772"/>
    <lineage>
        <taxon>Bacteria</taxon>
        <taxon>Pseudomonadati</taxon>
        <taxon>Bacteroidota</taxon>
        <taxon>Flavobacteriia</taxon>
        <taxon>Flavobacteriales</taxon>
        <taxon>Flavobacteriaceae</taxon>
        <taxon>Tenacibaculum</taxon>
    </lineage>
</organism>
<dbReference type="Pfam" id="PF00801">
    <property type="entry name" value="PKD"/>
    <property type="match status" value="2"/>
</dbReference>
<protein>
    <submittedName>
        <fullName evidence="8">PKD domain-containing protein</fullName>
    </submittedName>
</protein>
<dbReference type="RefSeq" id="WP_279651903.1">
    <property type="nucleotide sequence ID" value="NZ_CP122539.1"/>
</dbReference>
<evidence type="ECO:0000256" key="3">
    <source>
        <dbReference type="ARBA" id="ARBA00022737"/>
    </source>
</evidence>
<evidence type="ECO:0000256" key="2">
    <source>
        <dbReference type="ARBA" id="ARBA00022692"/>
    </source>
</evidence>
<dbReference type="SMART" id="SM00089">
    <property type="entry name" value="PKD"/>
    <property type="match status" value="3"/>
</dbReference>
<keyword evidence="4" id="KW-1133">Transmembrane helix</keyword>
<sequence length="450" mass="50308">MKKIIFFILVSFTIYACVEEVALPVVVDFSTEIVNQDYTVPVKVKIVNDTEGADTYSWTFEGGEPNSSSNRNPGIITYNQEGSYTITLEASNRDGSIDTKTQEITVKPTVLIDFNAEIVENNFSPVEVKLNNKTQGATSFQWFFQGGNPETSTEQHPQNVTFATPGKHTIRLKVSNGEENYTQEKIIEVAPYLTADFEYSVAFEDDDYQVPVNVSFTNKSVSATDYSWTFNGATITSSLEENPEIEIQTPGTHTIQLRASNGKEEKIVSKTITVYENTNLRSFENIKLGINTAHKQNFIGAFFSTKTRKVYTDNEVDDETGGKIDIVFFGLNESFSYNKFVSPHQATSLAFSTIPNAQTTQLINKQESCSCGTLLSVTDFNSMTNDEVLVELTIDETDEGLKEFDNTIVPRIIPFKTSDSRKGAIKIRQFVKDGVNSYIIVDIKVQKETK</sequence>
<keyword evidence="9" id="KW-1185">Reference proteome</keyword>
<dbReference type="InterPro" id="IPR013783">
    <property type="entry name" value="Ig-like_fold"/>
</dbReference>
<accession>A0ABY8L3M3</accession>
<dbReference type="PANTHER" id="PTHR46730">
    <property type="entry name" value="POLYCYSTIN-1"/>
    <property type="match status" value="1"/>
</dbReference>
<evidence type="ECO:0000313" key="9">
    <source>
        <dbReference type="Proteomes" id="UP001232001"/>
    </source>
</evidence>
<evidence type="ECO:0000256" key="1">
    <source>
        <dbReference type="ARBA" id="ARBA00004141"/>
    </source>
</evidence>
<keyword evidence="5" id="KW-0472">Membrane</keyword>
<name>A0ABY8L3M3_9FLAO</name>
<comment type="subcellular location">
    <subcellularLocation>
        <location evidence="1">Membrane</location>
        <topology evidence="1">Multi-pass membrane protein</topology>
    </subcellularLocation>
</comment>
<dbReference type="InterPro" id="IPR000601">
    <property type="entry name" value="PKD_dom"/>
</dbReference>
<dbReference type="InterPro" id="IPR035986">
    <property type="entry name" value="PKD_dom_sf"/>
</dbReference>
<dbReference type="PROSITE" id="PS50093">
    <property type="entry name" value="PKD"/>
    <property type="match status" value="1"/>
</dbReference>
<dbReference type="PANTHER" id="PTHR46730:SF1">
    <property type="entry name" value="PLAT DOMAIN-CONTAINING PROTEIN"/>
    <property type="match status" value="1"/>
</dbReference>
<keyword evidence="6" id="KW-0732">Signal</keyword>
<dbReference type="InterPro" id="IPR022409">
    <property type="entry name" value="PKD/Chitinase_dom"/>
</dbReference>
<dbReference type="Proteomes" id="UP001232001">
    <property type="component" value="Chromosome"/>
</dbReference>
<dbReference type="EMBL" id="CP122539">
    <property type="protein sequence ID" value="WGH76032.1"/>
    <property type="molecule type" value="Genomic_DNA"/>
</dbReference>
<reference evidence="8 9" key="1">
    <citation type="submission" date="2023-04" db="EMBL/GenBank/DDBJ databases">
        <title>Tenacibaculum tangerinum sp. nov., isolated from sea tidal flat of South Korea.</title>
        <authorList>
            <person name="Lee S.H."/>
            <person name="Kim J.-J."/>
        </authorList>
    </citation>
    <scope>NUCLEOTIDE SEQUENCE [LARGE SCALE GENOMIC DNA]</scope>
    <source>
        <strain evidence="8 9">GRR-S3-23</strain>
    </source>
</reference>
<keyword evidence="2" id="KW-0812">Transmembrane</keyword>
<dbReference type="Gene3D" id="2.60.40.10">
    <property type="entry name" value="Immunoglobulins"/>
    <property type="match status" value="3"/>
</dbReference>
<evidence type="ECO:0000256" key="5">
    <source>
        <dbReference type="ARBA" id="ARBA00023136"/>
    </source>
</evidence>
<evidence type="ECO:0000259" key="7">
    <source>
        <dbReference type="PROSITE" id="PS50093"/>
    </source>
</evidence>
<evidence type="ECO:0000256" key="4">
    <source>
        <dbReference type="ARBA" id="ARBA00022989"/>
    </source>
</evidence>
<keyword evidence="3" id="KW-0677">Repeat</keyword>
<feature type="chain" id="PRO_5046920111" evidence="6">
    <location>
        <begin position="17"/>
        <end position="450"/>
    </location>
</feature>
<dbReference type="PROSITE" id="PS51257">
    <property type="entry name" value="PROKAR_LIPOPROTEIN"/>
    <property type="match status" value="1"/>
</dbReference>
<evidence type="ECO:0000256" key="6">
    <source>
        <dbReference type="SAM" id="SignalP"/>
    </source>
</evidence>
<dbReference type="SUPFAM" id="SSF49299">
    <property type="entry name" value="PKD domain"/>
    <property type="match status" value="3"/>
</dbReference>